<dbReference type="Pfam" id="PF13439">
    <property type="entry name" value="Glyco_transf_4"/>
    <property type="match status" value="1"/>
</dbReference>
<gene>
    <name evidence="3" type="primary">pglJ</name>
    <name evidence="3" type="ORF">Mal52_20940</name>
</gene>
<dbReference type="PANTHER" id="PTHR12526">
    <property type="entry name" value="GLYCOSYLTRANSFERASE"/>
    <property type="match status" value="1"/>
</dbReference>
<name>A0A517ZMA8_9PLAN</name>
<evidence type="ECO:0000313" key="4">
    <source>
        <dbReference type="Proteomes" id="UP000319383"/>
    </source>
</evidence>
<organism evidence="3 4">
    <name type="scientific">Symmachiella dynata</name>
    <dbReference type="NCBI Taxonomy" id="2527995"/>
    <lineage>
        <taxon>Bacteria</taxon>
        <taxon>Pseudomonadati</taxon>
        <taxon>Planctomycetota</taxon>
        <taxon>Planctomycetia</taxon>
        <taxon>Planctomycetales</taxon>
        <taxon>Planctomycetaceae</taxon>
        <taxon>Symmachiella</taxon>
    </lineage>
</organism>
<dbReference type="RefSeq" id="WP_145375803.1">
    <property type="nucleotide sequence ID" value="NZ_CP036276.1"/>
</dbReference>
<dbReference type="CDD" id="cd03807">
    <property type="entry name" value="GT4_WbnK-like"/>
    <property type="match status" value="1"/>
</dbReference>
<keyword evidence="4" id="KW-1185">Reference proteome</keyword>
<evidence type="ECO:0000313" key="3">
    <source>
        <dbReference type="EMBL" id="QDU43618.1"/>
    </source>
</evidence>
<evidence type="ECO:0000259" key="2">
    <source>
        <dbReference type="Pfam" id="PF13439"/>
    </source>
</evidence>
<dbReference type="Gene3D" id="3.40.50.2000">
    <property type="entry name" value="Glycogen Phosphorylase B"/>
    <property type="match status" value="2"/>
</dbReference>
<feature type="domain" description="Glycosyltransferase subfamily 4-like N-terminal" evidence="2">
    <location>
        <begin position="15"/>
        <end position="168"/>
    </location>
</feature>
<accession>A0A517ZMA8</accession>
<dbReference type="Proteomes" id="UP000319383">
    <property type="component" value="Chromosome"/>
</dbReference>
<protein>
    <submittedName>
        <fullName evidence="3">N-acetylgalactosamine-N, N'-diacetylbacillosaminyl-diphospho-undecaprenol 4-alpha-N-acetylgalactosaminyltransferase</fullName>
        <ecNumber evidence="3">2.4.1.291</ecNumber>
    </submittedName>
</protein>
<dbReference type="EMBL" id="CP036276">
    <property type="protein sequence ID" value="QDU43618.1"/>
    <property type="molecule type" value="Genomic_DNA"/>
</dbReference>
<feature type="domain" description="Glycosyl transferase family 1" evidence="1">
    <location>
        <begin position="176"/>
        <end position="341"/>
    </location>
</feature>
<dbReference type="InterPro" id="IPR028098">
    <property type="entry name" value="Glyco_trans_4-like_N"/>
</dbReference>
<dbReference type="KEGG" id="sdyn:Mal52_20940"/>
<keyword evidence="3" id="KW-0328">Glycosyltransferase</keyword>
<keyword evidence="3" id="KW-0808">Transferase</keyword>
<dbReference type="EC" id="2.4.1.291" evidence="3"/>
<evidence type="ECO:0000259" key="1">
    <source>
        <dbReference type="Pfam" id="PF00534"/>
    </source>
</evidence>
<proteinExistence type="predicted"/>
<dbReference type="Pfam" id="PF00534">
    <property type="entry name" value="Glycos_transf_1"/>
    <property type="match status" value="1"/>
</dbReference>
<reference evidence="3 4" key="1">
    <citation type="submission" date="2019-02" db="EMBL/GenBank/DDBJ databases">
        <title>Deep-cultivation of Planctomycetes and their phenomic and genomic characterization uncovers novel biology.</title>
        <authorList>
            <person name="Wiegand S."/>
            <person name="Jogler M."/>
            <person name="Boedeker C."/>
            <person name="Pinto D."/>
            <person name="Vollmers J."/>
            <person name="Rivas-Marin E."/>
            <person name="Kohn T."/>
            <person name="Peeters S.H."/>
            <person name="Heuer A."/>
            <person name="Rast P."/>
            <person name="Oberbeckmann S."/>
            <person name="Bunk B."/>
            <person name="Jeske O."/>
            <person name="Meyerdierks A."/>
            <person name="Storesund J.E."/>
            <person name="Kallscheuer N."/>
            <person name="Luecker S."/>
            <person name="Lage O.M."/>
            <person name="Pohl T."/>
            <person name="Merkel B.J."/>
            <person name="Hornburger P."/>
            <person name="Mueller R.-W."/>
            <person name="Bruemmer F."/>
            <person name="Labrenz M."/>
            <person name="Spormann A.M."/>
            <person name="Op den Camp H."/>
            <person name="Overmann J."/>
            <person name="Amann R."/>
            <person name="Jetten M.S.M."/>
            <person name="Mascher T."/>
            <person name="Medema M.H."/>
            <person name="Devos D.P."/>
            <person name="Kaster A.-K."/>
            <person name="Ovreas L."/>
            <person name="Rohde M."/>
            <person name="Galperin M.Y."/>
            <person name="Jogler C."/>
        </authorList>
    </citation>
    <scope>NUCLEOTIDE SEQUENCE [LARGE SCALE GENOMIC DNA]</scope>
    <source>
        <strain evidence="3 4">Mal52</strain>
    </source>
</reference>
<sequence>MKTKILLLIPTLDRSGAEKQLTLLATGLAFEEFDVRVVALTRGGPYAKTLAEQGIDVQVLGKRFKFDPLTLSRLRRIIREWQPDILHSWLFAANTYGRLVAGKGKTPKIIVSERCVDSWKSRWQLWFDKKLIPRTHLLVGNSHSVADFYRQQGVPDRKLRVIYNGIDLPDAPVVTREKLFEELGLPEEARVVGFIGRLAPQKRVRDLAWTVELISNLQPHIHFVIIGDGPDRQQLETFARETQNTDRIHFLGHQPDPARFFPAIEVFWLASDFEGLSNSIMEAMAAGVPVVASDIPPNRELVVPQKTGYLVPVGDNVGRAKYTNILLEDKEQRAAFGQAAIARIRDQFSIPSMVAAYAKLYREVLTD</sequence>
<dbReference type="InterPro" id="IPR001296">
    <property type="entry name" value="Glyco_trans_1"/>
</dbReference>
<dbReference type="AlphaFoldDB" id="A0A517ZMA8"/>
<dbReference type="GO" id="GO:0016757">
    <property type="term" value="F:glycosyltransferase activity"/>
    <property type="evidence" value="ECO:0007669"/>
    <property type="project" value="UniProtKB-KW"/>
</dbReference>
<dbReference type="SUPFAM" id="SSF53756">
    <property type="entry name" value="UDP-Glycosyltransferase/glycogen phosphorylase"/>
    <property type="match status" value="1"/>
</dbReference>